<comment type="subunit">
    <text evidence="4">Homodimer.</text>
</comment>
<evidence type="ECO:0000256" key="4">
    <source>
        <dbReference type="RuleBase" id="RU363013"/>
    </source>
</evidence>
<comment type="pathway">
    <text evidence="4">Carbohydrate biosynthesis; gluconeogenesis.</text>
</comment>
<dbReference type="GO" id="GO:0046166">
    <property type="term" value="P:glyceraldehyde-3-phosphate biosynthetic process"/>
    <property type="evidence" value="ECO:0007669"/>
    <property type="project" value="TreeGrafter"/>
</dbReference>
<dbReference type="Gene3D" id="3.20.20.70">
    <property type="entry name" value="Aldolase class I"/>
    <property type="match status" value="1"/>
</dbReference>
<evidence type="ECO:0000256" key="1">
    <source>
        <dbReference type="ARBA" id="ARBA00000148"/>
    </source>
</evidence>
<comment type="caution">
    <text evidence="5">The sequence shown here is derived from an EMBL/GenBank/DDBJ whole genome shotgun (WGS) entry which is preliminary data.</text>
</comment>
<comment type="similarity">
    <text evidence="2 4">Belongs to the triosephosphate isomerase family.</text>
</comment>
<gene>
    <name evidence="5" type="ORF">HUK82_06315</name>
</gene>
<organism evidence="5 6">
    <name type="scientific">Ameyamaea chiangmaiensis</name>
    <dbReference type="NCBI Taxonomy" id="442969"/>
    <lineage>
        <taxon>Bacteria</taxon>
        <taxon>Pseudomonadati</taxon>
        <taxon>Pseudomonadota</taxon>
        <taxon>Alphaproteobacteria</taxon>
        <taxon>Acetobacterales</taxon>
        <taxon>Acetobacteraceae</taxon>
        <taxon>Ameyamaea</taxon>
    </lineage>
</organism>
<dbReference type="GO" id="GO:0004807">
    <property type="term" value="F:triose-phosphate isomerase activity"/>
    <property type="evidence" value="ECO:0007669"/>
    <property type="project" value="UniProtKB-EC"/>
</dbReference>
<dbReference type="PANTHER" id="PTHR21139:SF42">
    <property type="entry name" value="TRIOSEPHOSPHATE ISOMERASE"/>
    <property type="match status" value="1"/>
</dbReference>
<dbReference type="PANTHER" id="PTHR21139">
    <property type="entry name" value="TRIOSEPHOSPHATE ISOMERASE"/>
    <property type="match status" value="1"/>
</dbReference>
<evidence type="ECO:0000313" key="5">
    <source>
        <dbReference type="EMBL" id="NVN40179.1"/>
    </source>
</evidence>
<keyword evidence="6" id="KW-1185">Reference proteome</keyword>
<dbReference type="RefSeq" id="WP_176613151.1">
    <property type="nucleotide sequence ID" value="NZ_JABXXR010000030.1"/>
</dbReference>
<comment type="subcellular location">
    <subcellularLocation>
        <location evidence="4">Cytoplasm</location>
    </subcellularLocation>
</comment>
<accession>A0A850PBY4</accession>
<dbReference type="GO" id="GO:0006096">
    <property type="term" value="P:glycolytic process"/>
    <property type="evidence" value="ECO:0007669"/>
    <property type="project" value="UniProtKB-UniPathway"/>
</dbReference>
<dbReference type="CDD" id="cd00311">
    <property type="entry name" value="TIM"/>
    <property type="match status" value="1"/>
</dbReference>
<comment type="catalytic activity">
    <reaction evidence="1">
        <text>L-erythrulose 1-phosphate = D-erythrulose 4-phosphate</text>
        <dbReference type="Rhea" id="RHEA:49588"/>
        <dbReference type="ChEBI" id="CHEBI:58002"/>
        <dbReference type="ChEBI" id="CHEBI:90796"/>
        <dbReference type="EC" id="5.3.1.33"/>
    </reaction>
</comment>
<dbReference type="AlphaFoldDB" id="A0A850PBY4"/>
<keyword evidence="3 4" id="KW-0413">Isomerase</keyword>
<comment type="catalytic activity">
    <reaction evidence="4">
        <text>D-glyceraldehyde 3-phosphate = dihydroxyacetone phosphate</text>
        <dbReference type="Rhea" id="RHEA:18585"/>
        <dbReference type="ChEBI" id="CHEBI:57642"/>
        <dbReference type="ChEBI" id="CHEBI:59776"/>
        <dbReference type="EC" id="5.3.1.1"/>
    </reaction>
</comment>
<dbReference type="GO" id="GO:0005829">
    <property type="term" value="C:cytosol"/>
    <property type="evidence" value="ECO:0007669"/>
    <property type="project" value="TreeGrafter"/>
</dbReference>
<evidence type="ECO:0000256" key="2">
    <source>
        <dbReference type="ARBA" id="ARBA00007422"/>
    </source>
</evidence>
<dbReference type="PROSITE" id="PS51440">
    <property type="entry name" value="TIM_2"/>
    <property type="match status" value="1"/>
</dbReference>
<dbReference type="Pfam" id="PF00121">
    <property type="entry name" value="TIM"/>
    <property type="match status" value="1"/>
</dbReference>
<proteinExistence type="inferred from homology"/>
<dbReference type="InterPro" id="IPR013785">
    <property type="entry name" value="Aldolase_TIM"/>
</dbReference>
<keyword evidence="4" id="KW-0324">Glycolysis</keyword>
<dbReference type="EMBL" id="JABXXR010000030">
    <property type="protein sequence ID" value="NVN40179.1"/>
    <property type="molecule type" value="Genomic_DNA"/>
</dbReference>
<reference evidence="5 6" key="1">
    <citation type="submission" date="2020-06" db="EMBL/GenBank/DDBJ databases">
        <title>Description of novel acetic acid bacteria.</title>
        <authorList>
            <person name="Sombolestani A."/>
        </authorList>
    </citation>
    <scope>NUCLEOTIDE SEQUENCE [LARGE SCALE GENOMIC DNA]</scope>
    <source>
        <strain evidence="5 6">LMG 27010</strain>
    </source>
</reference>
<dbReference type="SUPFAM" id="SSF51351">
    <property type="entry name" value="Triosephosphate isomerase (TIM)"/>
    <property type="match status" value="1"/>
</dbReference>
<dbReference type="GO" id="GO:0006094">
    <property type="term" value="P:gluconeogenesis"/>
    <property type="evidence" value="ECO:0007669"/>
    <property type="project" value="UniProtKB-UniPathway"/>
</dbReference>
<dbReference type="NCBIfam" id="NF000722">
    <property type="entry name" value="PRK00042.2-1"/>
    <property type="match status" value="1"/>
</dbReference>
<protein>
    <recommendedName>
        <fullName evidence="4">Triosephosphate isomerase</fullName>
        <ecNumber evidence="4">5.3.1.1</ecNumber>
    </recommendedName>
</protein>
<keyword evidence="4" id="KW-0963">Cytoplasm</keyword>
<sequence length="255" mass="27590">MTNSQARHWIGTSWKMNKTLPEAAEFAKRLLGVDIPGSVQPFVIPPFTALASVATILRDSGVLVGAQTMHWADQGSWTGEISAPMLVDAGAQLVELGHSERRQHFGETDHTVNLKVLSALRHGLIPLICIGEDHDERAWGVARATLERQIRVALLGVRPDEAHRVVLAYEPVWAIGETGRPAPADLVAQTHRDIRRILVDMGTGFAGLRILYGGSVSPDNAPDYLDSPDVGGLFVGRSAWNVDGYQSILRAGAPS</sequence>
<dbReference type="InterPro" id="IPR035990">
    <property type="entry name" value="TIM_sf"/>
</dbReference>
<evidence type="ECO:0000256" key="3">
    <source>
        <dbReference type="ARBA" id="ARBA00023235"/>
    </source>
</evidence>
<dbReference type="UniPathway" id="UPA00109">
    <property type="reaction ID" value="UER00189"/>
</dbReference>
<name>A0A850PBY4_9PROT</name>
<dbReference type="UniPathway" id="UPA00138"/>
<dbReference type="Proteomes" id="UP000585665">
    <property type="component" value="Unassembled WGS sequence"/>
</dbReference>
<evidence type="ECO:0000313" key="6">
    <source>
        <dbReference type="Proteomes" id="UP000585665"/>
    </source>
</evidence>
<dbReference type="EC" id="5.3.1.1" evidence="4"/>
<comment type="pathway">
    <text evidence="4">Carbohydrate degradation; glycolysis; D-glyceraldehyde 3-phosphate from glycerone phosphate: step 1/1.</text>
</comment>
<keyword evidence="4" id="KW-0312">Gluconeogenesis</keyword>
<dbReference type="GO" id="GO:0019563">
    <property type="term" value="P:glycerol catabolic process"/>
    <property type="evidence" value="ECO:0007669"/>
    <property type="project" value="TreeGrafter"/>
</dbReference>
<dbReference type="InterPro" id="IPR000652">
    <property type="entry name" value="Triosephosphate_isomerase"/>
</dbReference>